<organism evidence="2 3">
    <name type="scientific">Microbacterium arabinogalactanolyticum</name>
    <dbReference type="NCBI Taxonomy" id="69365"/>
    <lineage>
        <taxon>Bacteria</taxon>
        <taxon>Bacillati</taxon>
        <taxon>Actinomycetota</taxon>
        <taxon>Actinomycetes</taxon>
        <taxon>Micrococcales</taxon>
        <taxon>Microbacteriaceae</taxon>
        <taxon>Microbacterium</taxon>
    </lineage>
</organism>
<evidence type="ECO:0000256" key="1">
    <source>
        <dbReference type="SAM" id="MobiDB-lite"/>
    </source>
</evidence>
<feature type="compositionally biased region" description="Basic residues" evidence="1">
    <location>
        <begin position="91"/>
        <end position="107"/>
    </location>
</feature>
<name>A0ABQ5NCI6_9MICO</name>
<feature type="region of interest" description="Disordered" evidence="1">
    <location>
        <begin position="84"/>
        <end position="107"/>
    </location>
</feature>
<evidence type="ECO:0000313" key="3">
    <source>
        <dbReference type="Proteomes" id="UP001165068"/>
    </source>
</evidence>
<gene>
    <name evidence="2" type="ORF">MIAR_00520</name>
</gene>
<protein>
    <submittedName>
        <fullName evidence="2">Uncharacterized protein</fullName>
    </submittedName>
</protein>
<keyword evidence="3" id="KW-1185">Reference proteome</keyword>
<reference evidence="2" key="1">
    <citation type="submission" date="2022-08" db="EMBL/GenBank/DDBJ databases">
        <title>Draft genome sequence of Microbacterium arabinogalactanolyticum JCM 9171.</title>
        <authorList>
            <person name="Fujita K."/>
            <person name="Ishiwata A."/>
            <person name="Fushinobu S."/>
        </authorList>
    </citation>
    <scope>NUCLEOTIDE SEQUENCE</scope>
    <source>
        <strain evidence="2">JCM 9171</strain>
    </source>
</reference>
<dbReference type="EMBL" id="BRZC01000001">
    <property type="protein sequence ID" value="GLC83464.1"/>
    <property type="molecule type" value="Genomic_DNA"/>
</dbReference>
<proteinExistence type="predicted"/>
<dbReference type="RefSeq" id="WP_285629816.1">
    <property type="nucleotide sequence ID" value="NZ_BAAAUK010000001.1"/>
</dbReference>
<comment type="caution">
    <text evidence="2">The sequence shown here is derived from an EMBL/GenBank/DDBJ whole genome shotgun (WGS) entry which is preliminary data.</text>
</comment>
<feature type="compositionally biased region" description="Polar residues" evidence="1">
    <location>
        <begin position="22"/>
        <end position="31"/>
    </location>
</feature>
<sequence length="107" mass="12230">MSSIHTSARSDAPALRLAPLSQEPQTEQITDLSWRQADEDVFVATNRGEYAGFVSVEQNVHVVHDSHSRRIGSYPTLAAARQALVDATRPPSRRRERLRRRILERRR</sequence>
<feature type="region of interest" description="Disordered" evidence="1">
    <location>
        <begin position="1"/>
        <end position="31"/>
    </location>
</feature>
<accession>A0ABQ5NCI6</accession>
<evidence type="ECO:0000313" key="2">
    <source>
        <dbReference type="EMBL" id="GLC83464.1"/>
    </source>
</evidence>
<dbReference type="Proteomes" id="UP001165068">
    <property type="component" value="Unassembled WGS sequence"/>
</dbReference>